<dbReference type="RefSeq" id="WP_340363271.1">
    <property type="nucleotide sequence ID" value="NZ_JBBKZV010000004.1"/>
</dbReference>
<dbReference type="Proteomes" id="UP001363010">
    <property type="component" value="Unassembled WGS sequence"/>
</dbReference>
<name>A0ABU8VWP4_9BURK</name>
<dbReference type="Pfam" id="PF04365">
    <property type="entry name" value="BrnT_toxin"/>
    <property type="match status" value="1"/>
</dbReference>
<dbReference type="EMBL" id="JBBKZV010000004">
    <property type="protein sequence ID" value="MEJ8822221.1"/>
    <property type="molecule type" value="Genomic_DNA"/>
</dbReference>
<protein>
    <submittedName>
        <fullName evidence="1">BrnT family toxin</fullName>
    </submittedName>
</protein>
<dbReference type="InterPro" id="IPR007460">
    <property type="entry name" value="BrnT_toxin"/>
</dbReference>
<evidence type="ECO:0000313" key="1">
    <source>
        <dbReference type="EMBL" id="MEJ8822221.1"/>
    </source>
</evidence>
<dbReference type="Gene3D" id="3.10.450.530">
    <property type="entry name" value="Ribonuclease toxin, BrnT, of type II toxin-antitoxin system"/>
    <property type="match status" value="1"/>
</dbReference>
<organism evidence="1 2">
    <name type="scientific">Variovorax humicola</name>
    <dbReference type="NCBI Taxonomy" id="1769758"/>
    <lineage>
        <taxon>Bacteria</taxon>
        <taxon>Pseudomonadati</taxon>
        <taxon>Pseudomonadota</taxon>
        <taxon>Betaproteobacteria</taxon>
        <taxon>Burkholderiales</taxon>
        <taxon>Comamonadaceae</taxon>
        <taxon>Variovorax</taxon>
    </lineage>
</organism>
<accession>A0ABU8VWP4</accession>
<proteinExistence type="predicted"/>
<keyword evidence="2" id="KW-1185">Reference proteome</keyword>
<evidence type="ECO:0000313" key="2">
    <source>
        <dbReference type="Proteomes" id="UP001363010"/>
    </source>
</evidence>
<comment type="caution">
    <text evidence="1">The sequence shown here is derived from an EMBL/GenBank/DDBJ whole genome shotgun (WGS) entry which is preliminary data.</text>
</comment>
<reference evidence="1 2" key="1">
    <citation type="submission" date="2024-03" db="EMBL/GenBank/DDBJ databases">
        <title>Novel species of the genus Variovorax.</title>
        <authorList>
            <person name="Liu Q."/>
            <person name="Xin Y.-H."/>
        </authorList>
    </citation>
    <scope>NUCLEOTIDE SEQUENCE [LARGE SCALE GENOMIC DNA]</scope>
    <source>
        <strain evidence="1 2">KACC 18501</strain>
    </source>
</reference>
<gene>
    <name evidence="1" type="ORF">WKW80_09235</name>
</gene>
<sequence>MNIPLKMGIPEWEFRVVFGTTRIEYDPTKDAANLEKHGYSLQFAASLLERVLLGFGAKAPYALSDGFAEGGEVRHMHLCTDDSGKVVLMVTTMRPDESVRVISLRRASSSERDRLFKLTGYREKADL</sequence>
<dbReference type="InterPro" id="IPR038573">
    <property type="entry name" value="BrnT_sf"/>
</dbReference>